<organism evidence="2 3">
    <name type="scientific">Loigolactobacillus jiayinensis</name>
    <dbReference type="NCBI Taxonomy" id="2486016"/>
    <lineage>
        <taxon>Bacteria</taxon>
        <taxon>Bacillati</taxon>
        <taxon>Bacillota</taxon>
        <taxon>Bacilli</taxon>
        <taxon>Lactobacillales</taxon>
        <taxon>Lactobacillaceae</taxon>
        <taxon>Loigolactobacillus</taxon>
    </lineage>
</organism>
<reference evidence="3" key="1">
    <citation type="journal article" date="2019" name="Int. J. Syst. Evol. Microbiol.">
        <title>The Global Catalogue of Microorganisms (GCM) 10K type strain sequencing project: providing services to taxonomists for standard genome sequencing and annotation.</title>
        <authorList>
            <consortium name="The Broad Institute Genomics Platform"/>
            <consortium name="The Broad Institute Genome Sequencing Center for Infectious Disease"/>
            <person name="Wu L."/>
            <person name="Ma J."/>
        </authorList>
    </citation>
    <scope>NUCLEOTIDE SEQUENCE [LARGE SCALE GENOMIC DNA]</scope>
    <source>
        <strain evidence="3">CCM 8904</strain>
    </source>
</reference>
<accession>A0ABW1RGU7</accession>
<comment type="caution">
    <text evidence="2">The sequence shown here is derived from an EMBL/GenBank/DDBJ whole genome shotgun (WGS) entry which is preliminary data.</text>
</comment>
<dbReference type="EMBL" id="JBHSSL010000106">
    <property type="protein sequence ID" value="MFC6171351.1"/>
    <property type="molecule type" value="Genomic_DNA"/>
</dbReference>
<evidence type="ECO:0000313" key="2">
    <source>
        <dbReference type="EMBL" id="MFC6171351.1"/>
    </source>
</evidence>
<dbReference type="RefSeq" id="WP_125553302.1">
    <property type="nucleotide sequence ID" value="NZ_JBHSSL010000106.1"/>
</dbReference>
<feature type="coiled-coil region" evidence="1">
    <location>
        <begin position="32"/>
        <end position="88"/>
    </location>
</feature>
<sequence length="98" mass="11366">MQLTIPNQQFFMWLRAGQVLFFKDTLVLEPFAEDFQQILQLMEQDYQDLRAELGTATFTYSITPGADLAQAQIELRAVSADREKAITRDYQVFLDNVQ</sequence>
<keyword evidence="3" id="KW-1185">Reference proteome</keyword>
<protein>
    <submittedName>
        <fullName evidence="2">Uncharacterized protein</fullName>
    </submittedName>
</protein>
<name>A0ABW1RGU7_9LACO</name>
<gene>
    <name evidence="2" type="ORF">ACFQGP_12400</name>
</gene>
<evidence type="ECO:0000256" key="1">
    <source>
        <dbReference type="SAM" id="Coils"/>
    </source>
</evidence>
<keyword evidence="1" id="KW-0175">Coiled coil</keyword>
<evidence type="ECO:0000313" key="3">
    <source>
        <dbReference type="Proteomes" id="UP001596289"/>
    </source>
</evidence>
<dbReference type="Proteomes" id="UP001596289">
    <property type="component" value="Unassembled WGS sequence"/>
</dbReference>
<proteinExistence type="predicted"/>